<dbReference type="GO" id="GO:0005886">
    <property type="term" value="C:plasma membrane"/>
    <property type="evidence" value="ECO:0007669"/>
    <property type="project" value="TreeGrafter"/>
</dbReference>
<sequence>MLNHVPLLLIAALGGIMVSLQAQLMGIMDRQMGTLESVFITYGLGGLIIGAAMLFYRGGNLAACASVPWYSMLSGLMGLIIVGSIGYTAPRLGLVPAMTILVLAQFAAAALIDHFGMLGADIRPLTLIRGSGIVVMLVGLWMTLR</sequence>
<proteinExistence type="predicted"/>
<feature type="transmembrane region" description="Helical" evidence="1">
    <location>
        <begin position="38"/>
        <end position="56"/>
    </location>
</feature>
<feature type="transmembrane region" description="Helical" evidence="1">
    <location>
        <begin position="93"/>
        <end position="112"/>
    </location>
</feature>
<dbReference type="Proteomes" id="UP000192418">
    <property type="component" value="Unassembled WGS sequence"/>
</dbReference>
<gene>
    <name evidence="2" type="ORF">SAMN02746065_10968</name>
</gene>
<reference evidence="2 3" key="1">
    <citation type="submission" date="2017-04" db="EMBL/GenBank/DDBJ databases">
        <authorList>
            <person name="Afonso C.L."/>
            <person name="Miller P.J."/>
            <person name="Scott M.A."/>
            <person name="Spackman E."/>
            <person name="Goraichik I."/>
            <person name="Dimitrov K.M."/>
            <person name="Suarez D.L."/>
            <person name="Swayne D.E."/>
        </authorList>
    </citation>
    <scope>NUCLEOTIDE SEQUENCE [LARGE SCALE GENOMIC DNA]</scope>
    <source>
        <strain evidence="2 3">DSM 3385</strain>
    </source>
</reference>
<name>A0A1W2BS84_9BACT</name>
<dbReference type="AlphaFoldDB" id="A0A1W2BS84"/>
<dbReference type="Pfam" id="PF04657">
    <property type="entry name" value="DMT_YdcZ"/>
    <property type="match status" value="1"/>
</dbReference>
<protein>
    <submittedName>
        <fullName evidence="2">Transporter family-2 protein</fullName>
    </submittedName>
</protein>
<evidence type="ECO:0000256" key="1">
    <source>
        <dbReference type="SAM" id="Phobius"/>
    </source>
</evidence>
<feature type="transmembrane region" description="Helical" evidence="1">
    <location>
        <begin position="68"/>
        <end position="87"/>
    </location>
</feature>
<dbReference type="RefSeq" id="WP_084068862.1">
    <property type="nucleotide sequence ID" value="NZ_FWXY01000009.1"/>
</dbReference>
<dbReference type="PANTHER" id="PTHR34821">
    <property type="entry name" value="INNER MEMBRANE PROTEIN YDCZ"/>
    <property type="match status" value="1"/>
</dbReference>
<feature type="transmembrane region" description="Helical" evidence="1">
    <location>
        <begin position="124"/>
        <end position="144"/>
    </location>
</feature>
<organism evidence="2 3">
    <name type="scientific">Desulfocicer vacuolatum DSM 3385</name>
    <dbReference type="NCBI Taxonomy" id="1121400"/>
    <lineage>
        <taxon>Bacteria</taxon>
        <taxon>Pseudomonadati</taxon>
        <taxon>Thermodesulfobacteriota</taxon>
        <taxon>Desulfobacteria</taxon>
        <taxon>Desulfobacterales</taxon>
        <taxon>Desulfobacteraceae</taxon>
        <taxon>Desulfocicer</taxon>
    </lineage>
</organism>
<dbReference type="PANTHER" id="PTHR34821:SF2">
    <property type="entry name" value="INNER MEMBRANE PROTEIN YDCZ"/>
    <property type="match status" value="1"/>
</dbReference>
<evidence type="ECO:0000313" key="2">
    <source>
        <dbReference type="EMBL" id="SMC75472.1"/>
    </source>
</evidence>
<keyword evidence="1" id="KW-0472">Membrane</keyword>
<dbReference type="EMBL" id="FWXY01000009">
    <property type="protein sequence ID" value="SMC75472.1"/>
    <property type="molecule type" value="Genomic_DNA"/>
</dbReference>
<dbReference type="STRING" id="1121400.SAMN02746065_10968"/>
<keyword evidence="1" id="KW-0812">Transmembrane</keyword>
<accession>A0A1W2BS84</accession>
<keyword evidence="1" id="KW-1133">Transmembrane helix</keyword>
<keyword evidence="3" id="KW-1185">Reference proteome</keyword>
<evidence type="ECO:0000313" key="3">
    <source>
        <dbReference type="Proteomes" id="UP000192418"/>
    </source>
</evidence>
<dbReference type="InterPro" id="IPR006750">
    <property type="entry name" value="YdcZ"/>
</dbReference>
<dbReference type="OrthoDB" id="9097160at2"/>